<name>A0A975G419_9CAUL</name>
<dbReference type="Gene3D" id="3.40.50.1820">
    <property type="entry name" value="alpha/beta hydrolase"/>
    <property type="match status" value="1"/>
</dbReference>
<sequence>MVRTADITLSGLASRAQGSARGLILALHGGGYSAGYWHCPVEEGRYSLLNLGSHLGFHVLAVDRPGYGAAHDLDPARIDNKSQVSFLFDVIDCWKGELGFDGPVFVIGHSIGAILTLLMAADPRSARLGGVDVLGVPLAYPPSSGGDEVTSWTMAGAHLPALSDELHKWLLFGPDDSYSAEAFANDHTLLQPMPLAEYRDALAMPAAWPEILPTIRIPVQLTAAEHEVMQVTGREALDMAESLMRDSPNARFHLQPRSGHNASSHHIARAYHMRAIAFFEECIALKMAG</sequence>
<dbReference type="EMBL" id="CP073078">
    <property type="protein sequence ID" value="QUD90187.1"/>
    <property type="molecule type" value="Genomic_DNA"/>
</dbReference>
<dbReference type="RefSeq" id="WP_211940238.1">
    <property type="nucleotide sequence ID" value="NZ_CP073078.1"/>
</dbReference>
<dbReference type="KEGG" id="caul:KCG34_10120"/>
<protein>
    <submittedName>
        <fullName evidence="2">Alpha/beta hydrolase</fullName>
    </submittedName>
</protein>
<reference evidence="2" key="1">
    <citation type="submission" date="2021-04" db="EMBL/GenBank/DDBJ databases">
        <title>The complete genome sequence of Caulobacter sp. S6.</title>
        <authorList>
            <person name="Tang Y."/>
            <person name="Ouyang W."/>
            <person name="Liu Q."/>
            <person name="Huang B."/>
            <person name="Guo Z."/>
            <person name="Lei P."/>
        </authorList>
    </citation>
    <scope>NUCLEOTIDE SEQUENCE</scope>
    <source>
        <strain evidence="2">S6</strain>
    </source>
</reference>
<proteinExistence type="predicted"/>
<gene>
    <name evidence="2" type="ORF">KCG34_10120</name>
</gene>
<dbReference type="InterPro" id="IPR029058">
    <property type="entry name" value="AB_hydrolase_fold"/>
</dbReference>
<evidence type="ECO:0000313" key="3">
    <source>
        <dbReference type="Proteomes" id="UP000676409"/>
    </source>
</evidence>
<dbReference type="AlphaFoldDB" id="A0A975G419"/>
<evidence type="ECO:0000259" key="1">
    <source>
        <dbReference type="Pfam" id="PF12697"/>
    </source>
</evidence>
<keyword evidence="3" id="KW-1185">Reference proteome</keyword>
<dbReference type="InterPro" id="IPR000073">
    <property type="entry name" value="AB_hydrolase_1"/>
</dbReference>
<dbReference type="GO" id="GO:0016787">
    <property type="term" value="F:hydrolase activity"/>
    <property type="evidence" value="ECO:0007669"/>
    <property type="project" value="UniProtKB-KW"/>
</dbReference>
<keyword evidence="2" id="KW-0378">Hydrolase</keyword>
<organism evidence="2 3">
    <name type="scientific">Phenylobacterium montanum</name>
    <dbReference type="NCBI Taxonomy" id="2823693"/>
    <lineage>
        <taxon>Bacteria</taxon>
        <taxon>Pseudomonadati</taxon>
        <taxon>Pseudomonadota</taxon>
        <taxon>Alphaproteobacteria</taxon>
        <taxon>Caulobacterales</taxon>
        <taxon>Caulobacteraceae</taxon>
        <taxon>Phenylobacterium</taxon>
    </lineage>
</organism>
<dbReference type="Proteomes" id="UP000676409">
    <property type="component" value="Chromosome"/>
</dbReference>
<dbReference type="SUPFAM" id="SSF53474">
    <property type="entry name" value="alpha/beta-Hydrolases"/>
    <property type="match status" value="1"/>
</dbReference>
<accession>A0A975G419</accession>
<dbReference type="Pfam" id="PF12697">
    <property type="entry name" value="Abhydrolase_6"/>
    <property type="match status" value="1"/>
</dbReference>
<evidence type="ECO:0000313" key="2">
    <source>
        <dbReference type="EMBL" id="QUD90187.1"/>
    </source>
</evidence>
<feature type="domain" description="AB hydrolase-1" evidence="1">
    <location>
        <begin position="24"/>
        <end position="266"/>
    </location>
</feature>